<dbReference type="PANTHER" id="PTHR12318">
    <property type="entry name" value="TESTOSTERONE-REGULATED PROTEIN RP2"/>
    <property type="match status" value="1"/>
</dbReference>
<keyword evidence="4" id="KW-0378">Hydrolase</keyword>
<keyword evidence="3" id="KW-0479">Metal-binding</keyword>
<evidence type="ECO:0000256" key="6">
    <source>
        <dbReference type="ARBA" id="ARBA00023211"/>
    </source>
</evidence>
<evidence type="ECO:0000256" key="3">
    <source>
        <dbReference type="ARBA" id="ARBA00022723"/>
    </source>
</evidence>
<dbReference type="SUPFAM" id="SSF55811">
    <property type="entry name" value="Nudix"/>
    <property type="match status" value="1"/>
</dbReference>
<evidence type="ECO:0000313" key="9">
    <source>
        <dbReference type="EMBL" id="GAA0603184.1"/>
    </source>
</evidence>
<organism evidence="9 10">
    <name type="scientific">Paenochrobactrum glaciei</name>
    <dbReference type="NCBI Taxonomy" id="486407"/>
    <lineage>
        <taxon>Bacteria</taxon>
        <taxon>Pseudomonadati</taxon>
        <taxon>Pseudomonadota</taxon>
        <taxon>Alphaproteobacteria</taxon>
        <taxon>Hyphomicrobiales</taxon>
        <taxon>Brucellaceae</taxon>
        <taxon>Paenochrobactrum</taxon>
    </lineage>
</organism>
<evidence type="ECO:0000256" key="2">
    <source>
        <dbReference type="ARBA" id="ARBA00001946"/>
    </source>
</evidence>
<evidence type="ECO:0000256" key="7">
    <source>
        <dbReference type="SAM" id="MobiDB-lite"/>
    </source>
</evidence>
<keyword evidence="10" id="KW-1185">Reference proteome</keyword>
<dbReference type="RefSeq" id="WP_343804623.1">
    <property type="nucleotide sequence ID" value="NZ_BAAADE010000002.1"/>
</dbReference>
<evidence type="ECO:0000313" key="10">
    <source>
        <dbReference type="Proteomes" id="UP001424441"/>
    </source>
</evidence>
<feature type="domain" description="Nudix hydrolase" evidence="8">
    <location>
        <begin position="28"/>
        <end position="230"/>
    </location>
</feature>
<dbReference type="Proteomes" id="UP001424441">
    <property type="component" value="Unassembled WGS sequence"/>
</dbReference>
<evidence type="ECO:0000259" key="8">
    <source>
        <dbReference type="PROSITE" id="PS51462"/>
    </source>
</evidence>
<proteinExistence type="predicted"/>
<gene>
    <name evidence="9" type="ORF">GCM10008943_18330</name>
</gene>
<evidence type="ECO:0000256" key="1">
    <source>
        <dbReference type="ARBA" id="ARBA00001936"/>
    </source>
</evidence>
<feature type="region of interest" description="Disordered" evidence="7">
    <location>
        <begin position="1"/>
        <end position="28"/>
    </location>
</feature>
<evidence type="ECO:0000256" key="5">
    <source>
        <dbReference type="ARBA" id="ARBA00022842"/>
    </source>
</evidence>
<dbReference type="InterPro" id="IPR039121">
    <property type="entry name" value="NUDT19"/>
</dbReference>
<accession>A0ABN1G3C4</accession>
<dbReference type="PANTHER" id="PTHR12318:SF0">
    <property type="entry name" value="ACYL-COENZYME A DIPHOSPHATASE NUDT19"/>
    <property type="match status" value="1"/>
</dbReference>
<protein>
    <submittedName>
        <fullName evidence="9">NUDIX domain-containing protein</fullName>
    </submittedName>
</protein>
<comment type="cofactor">
    <cofactor evidence="2">
        <name>Mg(2+)</name>
        <dbReference type="ChEBI" id="CHEBI:18420"/>
    </cofactor>
</comment>
<dbReference type="CDD" id="cd18870">
    <property type="entry name" value="NUDIX_AcylCoAdiphos_Nudt19"/>
    <property type="match status" value="1"/>
</dbReference>
<comment type="cofactor">
    <cofactor evidence="1">
        <name>Mn(2+)</name>
        <dbReference type="ChEBI" id="CHEBI:29035"/>
    </cofactor>
</comment>
<reference evidence="9 10" key="1">
    <citation type="journal article" date="2019" name="Int. J. Syst. Evol. Microbiol.">
        <title>The Global Catalogue of Microorganisms (GCM) 10K type strain sequencing project: providing services to taxonomists for standard genome sequencing and annotation.</title>
        <authorList>
            <consortium name="The Broad Institute Genomics Platform"/>
            <consortium name="The Broad Institute Genome Sequencing Center for Infectious Disease"/>
            <person name="Wu L."/>
            <person name="Ma J."/>
        </authorList>
    </citation>
    <scope>NUCLEOTIDE SEQUENCE [LARGE SCALE GENOMIC DNA]</scope>
    <source>
        <strain evidence="9 10">JCM 15115</strain>
    </source>
</reference>
<dbReference type="EMBL" id="BAAADE010000002">
    <property type="protein sequence ID" value="GAA0603184.1"/>
    <property type="molecule type" value="Genomic_DNA"/>
</dbReference>
<keyword evidence="6" id="KW-0464">Manganese</keyword>
<dbReference type="InterPro" id="IPR000086">
    <property type="entry name" value="NUDIX_hydrolase_dom"/>
</dbReference>
<name>A0ABN1G3C4_9HYPH</name>
<dbReference type="Gene3D" id="3.90.79.10">
    <property type="entry name" value="Nucleoside Triphosphate Pyrophosphohydrolase"/>
    <property type="match status" value="1"/>
</dbReference>
<dbReference type="InterPro" id="IPR015797">
    <property type="entry name" value="NUDIX_hydrolase-like_dom_sf"/>
</dbReference>
<sequence>MSASHHNPRYAESFPQKPVSDKPGLRKRPKDAASLLLIDRSQSQPRVLMGRRNAKLAFMPGKYVFPGGRTDLQDGSIAAASELLETDQNKLLASMGSRPSVRRARALGLCAIRETFEETGLRLSTPARIDDSNVSDHNHPDWGEFLKSGDLPHLSKLRYFARAITPPHHVRRFDTRFFMAFRDTLPDLHIQQLKPSGELEDLSWITFNQALELDILEITESILKHAQVLLDDNRSSLPASIPVVQYSPRYGRYLREVI</sequence>
<evidence type="ECO:0000256" key="4">
    <source>
        <dbReference type="ARBA" id="ARBA00022801"/>
    </source>
</evidence>
<keyword evidence="5" id="KW-0460">Magnesium</keyword>
<dbReference type="PROSITE" id="PS51462">
    <property type="entry name" value="NUDIX"/>
    <property type="match status" value="1"/>
</dbReference>
<comment type="caution">
    <text evidence="9">The sequence shown here is derived from an EMBL/GenBank/DDBJ whole genome shotgun (WGS) entry which is preliminary data.</text>
</comment>